<keyword evidence="8" id="KW-0999">Mitochondrion inner membrane</keyword>
<feature type="non-terminal residue" evidence="16">
    <location>
        <position position="53"/>
    </location>
</feature>
<name>A0A851VSL6_9PASS</name>
<dbReference type="GO" id="GO:0022900">
    <property type="term" value="P:electron transport chain"/>
    <property type="evidence" value="ECO:0007669"/>
    <property type="project" value="UniProtKB-UniRule"/>
</dbReference>
<evidence type="ECO:0000256" key="13">
    <source>
        <dbReference type="ARBA" id="ARBA00023136"/>
    </source>
</evidence>
<evidence type="ECO:0000256" key="5">
    <source>
        <dbReference type="ARBA" id="ARBA00022660"/>
    </source>
</evidence>
<accession>A0A851VSL6</accession>
<keyword evidence="10 14" id="KW-1133">Transmembrane helix</keyword>
<sequence>TFLHPIFFPKSGSNNPQGIVSNCGKIPFHPYFSIQDILMFILMFLLLLTLPAY</sequence>
<evidence type="ECO:0000256" key="9">
    <source>
        <dbReference type="ARBA" id="ARBA00022982"/>
    </source>
</evidence>
<proteinExistence type="predicted"/>
<keyword evidence="4" id="KW-0349">Heme</keyword>
<evidence type="ECO:0000256" key="1">
    <source>
        <dbReference type="ARBA" id="ARBA00004448"/>
    </source>
</evidence>
<feature type="domain" description="Cytochrome b/b6 C-terminal region profile" evidence="15">
    <location>
        <begin position="18"/>
        <end position="53"/>
    </location>
</feature>
<dbReference type="Gene3D" id="1.20.810.10">
    <property type="entry name" value="Cytochrome Bc1 Complex, Chain C"/>
    <property type="match status" value="1"/>
</dbReference>
<evidence type="ECO:0000256" key="12">
    <source>
        <dbReference type="ARBA" id="ARBA00023128"/>
    </source>
</evidence>
<keyword evidence="9" id="KW-0249">Electron transport</keyword>
<gene>
    <name evidence="16" type="primary">Mtcyb_0</name>
    <name evidence="16" type="ORF">COPSEC_R06427</name>
</gene>
<dbReference type="GO" id="GO:0005743">
    <property type="term" value="C:mitochondrial inner membrane"/>
    <property type="evidence" value="ECO:0007669"/>
    <property type="project" value="UniProtKB-SubCell"/>
</dbReference>
<evidence type="ECO:0000313" key="16">
    <source>
        <dbReference type="EMBL" id="NXD42741.1"/>
    </source>
</evidence>
<keyword evidence="11" id="KW-0408">Iron</keyword>
<evidence type="ECO:0000256" key="2">
    <source>
        <dbReference type="ARBA" id="ARBA00013531"/>
    </source>
</evidence>
<evidence type="ECO:0000256" key="11">
    <source>
        <dbReference type="ARBA" id="ARBA00023004"/>
    </source>
</evidence>
<dbReference type="InterPro" id="IPR027387">
    <property type="entry name" value="Cytb/b6-like_sf"/>
</dbReference>
<reference evidence="16" key="1">
    <citation type="submission" date="2019-09" db="EMBL/GenBank/DDBJ databases">
        <title>Bird 10,000 Genomes (B10K) Project - Family phase.</title>
        <authorList>
            <person name="Zhang G."/>
        </authorList>
    </citation>
    <scope>NUCLEOTIDE SEQUENCE</scope>
    <source>
        <strain evidence="16">OUT-0061</strain>
        <tissue evidence="16">Blood</tissue>
    </source>
</reference>
<keyword evidence="17" id="KW-1185">Reference proteome</keyword>
<keyword evidence="6 14" id="KW-0812">Transmembrane</keyword>
<evidence type="ECO:0000256" key="4">
    <source>
        <dbReference type="ARBA" id="ARBA00022617"/>
    </source>
</evidence>
<dbReference type="GO" id="GO:0016491">
    <property type="term" value="F:oxidoreductase activity"/>
    <property type="evidence" value="ECO:0007669"/>
    <property type="project" value="UniProtKB-UniRule"/>
</dbReference>
<keyword evidence="5" id="KW-0679">Respiratory chain</keyword>
<dbReference type="InterPro" id="IPR036150">
    <property type="entry name" value="Cyt_b/b6_C_sf"/>
</dbReference>
<evidence type="ECO:0000256" key="10">
    <source>
        <dbReference type="ARBA" id="ARBA00022989"/>
    </source>
</evidence>
<evidence type="ECO:0000256" key="3">
    <source>
        <dbReference type="ARBA" id="ARBA00022448"/>
    </source>
</evidence>
<dbReference type="GO" id="GO:0009055">
    <property type="term" value="F:electron transfer activity"/>
    <property type="evidence" value="ECO:0007669"/>
    <property type="project" value="InterPro"/>
</dbReference>
<comment type="subcellular location">
    <subcellularLocation>
        <location evidence="1">Mitochondrion inner membrane</location>
        <topology evidence="1">Multi-pass membrane protein</topology>
    </subcellularLocation>
</comment>
<feature type="transmembrane region" description="Helical" evidence="14">
    <location>
        <begin position="31"/>
        <end position="50"/>
    </location>
</feature>
<evidence type="ECO:0000313" key="17">
    <source>
        <dbReference type="Proteomes" id="UP000659062"/>
    </source>
</evidence>
<dbReference type="SUPFAM" id="SSF81648">
    <property type="entry name" value="a domain/subunit of cytochrome bc1 complex (Ubiquinol-cytochrome c reductase)"/>
    <property type="match status" value="1"/>
</dbReference>
<organism evidence="16 17">
    <name type="scientific">Copsychus sechellarum</name>
    <dbReference type="NCBI Taxonomy" id="797021"/>
    <lineage>
        <taxon>Eukaryota</taxon>
        <taxon>Metazoa</taxon>
        <taxon>Chordata</taxon>
        <taxon>Craniata</taxon>
        <taxon>Vertebrata</taxon>
        <taxon>Euteleostomi</taxon>
        <taxon>Archelosauria</taxon>
        <taxon>Archosauria</taxon>
        <taxon>Dinosauria</taxon>
        <taxon>Saurischia</taxon>
        <taxon>Theropoda</taxon>
        <taxon>Coelurosauria</taxon>
        <taxon>Aves</taxon>
        <taxon>Neognathae</taxon>
        <taxon>Neoaves</taxon>
        <taxon>Telluraves</taxon>
        <taxon>Australaves</taxon>
        <taxon>Passeriformes</taxon>
        <taxon>Muscicapidae</taxon>
        <taxon>Copsychus</taxon>
    </lineage>
</organism>
<dbReference type="AlphaFoldDB" id="A0A851VSL6"/>
<evidence type="ECO:0000256" key="8">
    <source>
        <dbReference type="ARBA" id="ARBA00022792"/>
    </source>
</evidence>
<dbReference type="InterPro" id="IPR005798">
    <property type="entry name" value="Cyt_b/b6_C"/>
</dbReference>
<keyword evidence="7" id="KW-0479">Metal-binding</keyword>
<keyword evidence="12" id="KW-0496">Mitochondrion</keyword>
<keyword evidence="13 14" id="KW-0472">Membrane</keyword>
<dbReference type="GO" id="GO:0046872">
    <property type="term" value="F:metal ion binding"/>
    <property type="evidence" value="ECO:0007669"/>
    <property type="project" value="UniProtKB-KW"/>
</dbReference>
<dbReference type="PROSITE" id="PS51003">
    <property type="entry name" value="CYTB_CTER"/>
    <property type="match status" value="1"/>
</dbReference>
<dbReference type="EMBL" id="WBNE01000093">
    <property type="protein sequence ID" value="NXD42741.1"/>
    <property type="molecule type" value="Genomic_DNA"/>
</dbReference>
<feature type="non-terminal residue" evidence="16">
    <location>
        <position position="1"/>
    </location>
</feature>
<evidence type="ECO:0000259" key="15">
    <source>
        <dbReference type="PROSITE" id="PS51003"/>
    </source>
</evidence>
<comment type="caution">
    <text evidence="16">The sequence shown here is derived from an EMBL/GenBank/DDBJ whole genome shotgun (WGS) entry which is preliminary data.</text>
</comment>
<keyword evidence="3" id="KW-0813">Transport</keyword>
<evidence type="ECO:0000256" key="6">
    <source>
        <dbReference type="ARBA" id="ARBA00022692"/>
    </source>
</evidence>
<protein>
    <recommendedName>
        <fullName evidence="2">Cytochrome b</fullName>
    </recommendedName>
</protein>
<evidence type="ECO:0000256" key="7">
    <source>
        <dbReference type="ARBA" id="ARBA00022723"/>
    </source>
</evidence>
<dbReference type="OrthoDB" id="244at2759"/>
<evidence type="ECO:0000256" key="14">
    <source>
        <dbReference type="SAM" id="Phobius"/>
    </source>
</evidence>
<dbReference type="Proteomes" id="UP000659062">
    <property type="component" value="Unassembled WGS sequence"/>
</dbReference>